<dbReference type="InterPro" id="IPR036412">
    <property type="entry name" value="HAD-like_sf"/>
</dbReference>
<keyword evidence="2" id="KW-1185">Reference proteome</keyword>
<dbReference type="Gene3D" id="3.40.50.1000">
    <property type="entry name" value="HAD superfamily/HAD-like"/>
    <property type="match status" value="1"/>
</dbReference>
<gene>
    <name evidence="1" type="ORF">CGC43_00250</name>
</gene>
<dbReference type="EMBL" id="CP022375">
    <property type="protein sequence ID" value="AXH29128.1"/>
    <property type="molecule type" value="Genomic_DNA"/>
</dbReference>
<dbReference type="OrthoDB" id="5605017at2"/>
<dbReference type="InterPro" id="IPR027706">
    <property type="entry name" value="PGP_Pase"/>
</dbReference>
<sequence>MLQRGLYTLKQIFKYRKELYGLSRGYLIDSVIDLSAKLLKQQGINYLALDFDGVLASHGKPEMHPEVMFWLNNFVTEFPQERIFILSNKPTQARLEYFNTNFPKIRFIAGVAKKPYPDGLNKIIQLVNCQAKELALVDDRLLTGCLACLIAGCYPILVTKPYIDTDNYTKEEKFFKFLRYSEQKIFL</sequence>
<reference evidence="1 2" key="1">
    <citation type="submission" date="2017-07" db="EMBL/GenBank/DDBJ databases">
        <title>Complete genome sequences and comparative analysis of the novel pathogen Francisella opportunistica.</title>
        <authorList>
            <person name="Dietrich E.A."/>
            <person name="Kingry L.C."/>
            <person name="Petersen J.M."/>
        </authorList>
    </citation>
    <scope>NUCLEOTIDE SEQUENCE [LARGE SCALE GENOMIC DNA]</scope>
    <source>
        <strain evidence="1 2">14-2155</strain>
    </source>
</reference>
<evidence type="ECO:0000313" key="2">
    <source>
        <dbReference type="Proteomes" id="UP000253862"/>
    </source>
</evidence>
<proteinExistence type="predicted"/>
<evidence type="ECO:0000313" key="1">
    <source>
        <dbReference type="EMBL" id="AXH29128.1"/>
    </source>
</evidence>
<name>A0A345JP82_9GAMM</name>
<dbReference type="SUPFAM" id="SSF56784">
    <property type="entry name" value="HAD-like"/>
    <property type="match status" value="1"/>
</dbReference>
<dbReference type="GO" id="GO:0008962">
    <property type="term" value="F:phosphatidylglycerophosphatase activity"/>
    <property type="evidence" value="ECO:0007669"/>
    <property type="project" value="InterPro"/>
</dbReference>
<protein>
    <submittedName>
        <fullName evidence="1">HAD family hydrolase</fullName>
    </submittedName>
</protein>
<dbReference type="Proteomes" id="UP000253862">
    <property type="component" value="Chromosome"/>
</dbReference>
<dbReference type="AlphaFoldDB" id="A0A345JP82"/>
<keyword evidence="1" id="KW-0378">Hydrolase</keyword>
<dbReference type="InterPro" id="IPR023214">
    <property type="entry name" value="HAD_sf"/>
</dbReference>
<dbReference type="RefSeq" id="WP_071628424.1">
    <property type="nucleotide sequence ID" value="NZ_CP022375.1"/>
</dbReference>
<accession>A0A345JP82</accession>
<organism evidence="1 2">
    <name type="scientific">Francisella opportunistica</name>
    <dbReference type="NCBI Taxonomy" id="2016517"/>
    <lineage>
        <taxon>Bacteria</taxon>
        <taxon>Pseudomonadati</taxon>
        <taxon>Pseudomonadota</taxon>
        <taxon>Gammaproteobacteria</taxon>
        <taxon>Thiotrichales</taxon>
        <taxon>Francisellaceae</taxon>
        <taxon>Francisella</taxon>
    </lineage>
</organism>
<dbReference type="KEGG" id="foo:CGC45_00250"/>
<dbReference type="Pfam" id="PF09419">
    <property type="entry name" value="PGP_phosphatase"/>
    <property type="match status" value="1"/>
</dbReference>